<dbReference type="PANTHER" id="PTHR45966:SF1">
    <property type="entry name" value="GDSL ESTERASE_LIPASE 1-RELATED"/>
    <property type="match status" value="1"/>
</dbReference>
<dbReference type="Pfam" id="PF00657">
    <property type="entry name" value="Lipase_GDSL"/>
    <property type="match status" value="1"/>
</dbReference>
<dbReference type="PANTHER" id="PTHR45966">
    <property type="entry name" value="GDSL-LIKE LIPASE/ACYLHYDROLASE"/>
    <property type="match status" value="1"/>
</dbReference>
<reference evidence="5" key="2">
    <citation type="submission" date="2025-08" db="UniProtKB">
        <authorList>
            <consortium name="RefSeq"/>
        </authorList>
    </citation>
    <scope>IDENTIFICATION</scope>
    <source>
        <tissue evidence="5">Leaves</tissue>
    </source>
</reference>
<dbReference type="Proteomes" id="UP001652660">
    <property type="component" value="Chromosome 3e"/>
</dbReference>
<dbReference type="RefSeq" id="XP_027117561.1">
    <property type="nucleotide sequence ID" value="XM_027261760.2"/>
</dbReference>
<dbReference type="GeneID" id="113734968"/>
<gene>
    <name evidence="5" type="primary">LOC113734968</name>
</gene>
<sequence>MANLHIQLHLVALFFLSSLILPSNCLPALHPKPPVALHPKSPVALIVFGDSLFDPGNNNYIKTTTTFQANFPPYGETYFKSPTGRFTNGRTIPDFIAEFAKLSLISPYLQTGHHEVLTKGVNFASGGAGALVETNKGSVISLHMQFNNFREANKQLRLKLGKRAARRVVKNAVYLISIGSNDYLNPLINNPSMFKSHAPQDFVAMVVGNITSVLKKIHREGGRKIGILTLGPLGCFPRLRLANVAAGGNGECLEQATALVKLHNPLLSQKLQLLQKQLKGFKYSYFDFFTVYTETIQNPPKYGFKEVKSACCGSGPFRGNFSCGGKRGVKEYELCHYPKDYLFFDAEHPSEAANFLSARLMWGGPSNVTGPYDIRSLFMR</sequence>
<keyword evidence="4" id="KW-1185">Reference proteome</keyword>
<dbReference type="InterPro" id="IPR001087">
    <property type="entry name" value="GDSL"/>
</dbReference>
<dbReference type="AlphaFoldDB" id="A0A6P6WS81"/>
<reference evidence="4" key="1">
    <citation type="journal article" date="2025" name="Foods">
        <title>Unveiling the Microbial Signatures of Arabica Coffee Cherries: Insights into Ripeness Specific Diversity, Functional Traits, and Implications for Quality and Safety.</title>
        <authorList>
            <consortium name="RefSeq"/>
            <person name="Tenea G.N."/>
            <person name="Cifuentes V."/>
            <person name="Reyes P."/>
            <person name="Cevallos-Vallejos M."/>
        </authorList>
    </citation>
    <scope>NUCLEOTIDE SEQUENCE [LARGE SCALE GENOMIC DNA]</scope>
</reference>
<dbReference type="Gene3D" id="3.40.50.1110">
    <property type="entry name" value="SGNH hydrolase"/>
    <property type="match status" value="1"/>
</dbReference>
<accession>A0A6P6WS81</accession>
<dbReference type="GO" id="GO:0016298">
    <property type="term" value="F:lipase activity"/>
    <property type="evidence" value="ECO:0007669"/>
    <property type="project" value="TreeGrafter"/>
</dbReference>
<dbReference type="CDD" id="cd01837">
    <property type="entry name" value="SGNH_plant_lipase_like"/>
    <property type="match status" value="1"/>
</dbReference>
<dbReference type="InterPro" id="IPR036514">
    <property type="entry name" value="SGNH_hydro_sf"/>
</dbReference>
<organism evidence="4 5">
    <name type="scientific">Coffea arabica</name>
    <name type="common">Arabian coffee</name>
    <dbReference type="NCBI Taxonomy" id="13443"/>
    <lineage>
        <taxon>Eukaryota</taxon>
        <taxon>Viridiplantae</taxon>
        <taxon>Streptophyta</taxon>
        <taxon>Embryophyta</taxon>
        <taxon>Tracheophyta</taxon>
        <taxon>Spermatophyta</taxon>
        <taxon>Magnoliopsida</taxon>
        <taxon>eudicotyledons</taxon>
        <taxon>Gunneridae</taxon>
        <taxon>Pentapetalae</taxon>
        <taxon>asterids</taxon>
        <taxon>lamiids</taxon>
        <taxon>Gentianales</taxon>
        <taxon>Rubiaceae</taxon>
        <taxon>Ixoroideae</taxon>
        <taxon>Gardenieae complex</taxon>
        <taxon>Bertiereae - Coffeeae clade</taxon>
        <taxon>Coffeeae</taxon>
        <taxon>Coffea</taxon>
    </lineage>
</organism>
<evidence type="ECO:0000313" key="4">
    <source>
        <dbReference type="Proteomes" id="UP001652660"/>
    </source>
</evidence>
<name>A0A6P6WS81_COFAR</name>
<keyword evidence="2 3" id="KW-0732">Signal</keyword>
<feature type="chain" id="PRO_5027864061" evidence="3">
    <location>
        <begin position="26"/>
        <end position="380"/>
    </location>
</feature>
<proteinExistence type="inferred from homology"/>
<protein>
    <submittedName>
        <fullName evidence="5">GDSL esterase/lipase 1-like</fullName>
    </submittedName>
</protein>
<evidence type="ECO:0000256" key="3">
    <source>
        <dbReference type="SAM" id="SignalP"/>
    </source>
</evidence>
<evidence type="ECO:0000256" key="1">
    <source>
        <dbReference type="ARBA" id="ARBA00008668"/>
    </source>
</evidence>
<dbReference type="InterPro" id="IPR044552">
    <property type="entry name" value="GLIP1-5/GLL25"/>
</dbReference>
<comment type="similarity">
    <text evidence="1">Belongs to the 'GDSL' lipolytic enzyme family.</text>
</comment>
<dbReference type="SUPFAM" id="SSF52266">
    <property type="entry name" value="SGNH hydrolase"/>
    <property type="match status" value="1"/>
</dbReference>
<feature type="signal peptide" evidence="3">
    <location>
        <begin position="1"/>
        <end position="25"/>
    </location>
</feature>
<dbReference type="OrthoDB" id="1600564at2759"/>
<dbReference type="InterPro" id="IPR035669">
    <property type="entry name" value="SGNH_plant_lipase-like"/>
</dbReference>
<evidence type="ECO:0000313" key="5">
    <source>
        <dbReference type="RefSeq" id="XP_027117561.1"/>
    </source>
</evidence>
<evidence type="ECO:0000256" key="2">
    <source>
        <dbReference type="ARBA" id="ARBA00022729"/>
    </source>
</evidence>